<evidence type="ECO:0000313" key="9">
    <source>
        <dbReference type="EMBL" id="EPE04764.1"/>
    </source>
</evidence>
<proteinExistence type="inferred from homology"/>
<dbReference type="InterPro" id="IPR029063">
    <property type="entry name" value="SAM-dependent_MTases_sf"/>
</dbReference>
<dbReference type="PANTHER" id="PTHR14741">
    <property type="entry name" value="S-ADENOSYLMETHIONINE-DEPENDENT METHYLTRANSFERASE RELATED"/>
    <property type="match status" value="1"/>
</dbReference>
<dbReference type="VEuPathDB" id="FungiDB:F503_06313"/>
<evidence type="ECO:0000256" key="4">
    <source>
        <dbReference type="ARBA" id="ARBA00048740"/>
    </source>
</evidence>
<accession>S3BU46</accession>
<dbReference type="SUPFAM" id="SSF53335">
    <property type="entry name" value="S-adenosyl-L-methionine-dependent methyltransferases"/>
    <property type="match status" value="2"/>
</dbReference>
<dbReference type="STRING" id="1262450.S3BU46"/>
<keyword evidence="9" id="KW-0808">Transferase</keyword>
<evidence type="ECO:0000256" key="3">
    <source>
        <dbReference type="ARBA" id="ARBA00047418"/>
    </source>
</evidence>
<feature type="region of interest" description="Disordered" evidence="8">
    <location>
        <begin position="377"/>
        <end position="405"/>
    </location>
</feature>
<gene>
    <name evidence="9" type="ORF">F503_06313</name>
</gene>
<sequence length="447" mass="49370">MLETTASGVHCSERPSDAVSCGTGMCNVRVRWPLALQSPSVTVLPAQLRTSWANSMGSESSITRPLMPTIKSNHGSTVSSRFVLRSTWKPKPPWAASRAAAGPSPSSREMNRLTLAMIEEADLVVMSDKGHHYLKLEDVPLHIQKYWKSRHKIFSYYNDGVYMTDDAWFGVTPEPIAHKIAMDLPYPDAITTGLFEIADEDADADEKTAAWNGLRPTVIDLFAGAGGNTIQFALSGRWQRVIGIERDRATLACAQNNANVAGVPEGVIIWIYGDCFDILQRLRAGEHVALFEDDGTGNYVIRDDAERSPEYTYRLDSRETVVFASPPWGGVSYNEHTVFDLSTMEPYSLQALHDLCSPLAHALYLPRTSDLQQLADVHVSQRRPGKTADKDKEGKKGKKDKKEEPKLEVVQYCMHGFSKALVAYYPSSSDAAPSQTLPAEDADSEMA</sequence>
<dbReference type="PANTHER" id="PTHR14741:SF32">
    <property type="entry name" value="TRIMETHYLGUANOSINE SYNTHASE"/>
    <property type="match status" value="1"/>
</dbReference>
<comment type="catalytic activity">
    <reaction evidence="5">
        <text>a 5'-end (N(2),N(7)-dimethyl 5'-triphosphoguanosine)-ribonucleoside in snRNA + S-adenosyl-L-methionine = a 5'-end (N(2),N(2),N(7)-trimethyl 5'-triphosphoguanosine)-ribonucleoside in snRNA + S-adenosyl-L-homocysteine + H(+)</text>
        <dbReference type="Rhea" id="RHEA:78479"/>
        <dbReference type="Rhea" id="RHEA-COMP:19087"/>
        <dbReference type="Rhea" id="RHEA-COMP:19089"/>
        <dbReference type="ChEBI" id="CHEBI:15378"/>
        <dbReference type="ChEBI" id="CHEBI:57856"/>
        <dbReference type="ChEBI" id="CHEBI:59789"/>
        <dbReference type="ChEBI" id="CHEBI:167623"/>
        <dbReference type="ChEBI" id="CHEBI:172880"/>
    </reaction>
    <physiologicalReaction direction="left-to-right" evidence="5">
        <dbReference type="Rhea" id="RHEA:78480"/>
    </physiologicalReaction>
</comment>
<name>S3BU46_OPHP1</name>
<evidence type="ECO:0000256" key="1">
    <source>
        <dbReference type="ARBA" id="ARBA00018517"/>
    </source>
</evidence>
<evidence type="ECO:0000256" key="7">
    <source>
        <dbReference type="ARBA" id="ARBA00049790"/>
    </source>
</evidence>
<feature type="compositionally biased region" description="Basic and acidic residues" evidence="8">
    <location>
        <begin position="386"/>
        <end position="405"/>
    </location>
</feature>
<organism evidence="9 10">
    <name type="scientific">Ophiostoma piceae (strain UAMH 11346)</name>
    <name type="common">Sap stain fungus</name>
    <dbReference type="NCBI Taxonomy" id="1262450"/>
    <lineage>
        <taxon>Eukaryota</taxon>
        <taxon>Fungi</taxon>
        <taxon>Dikarya</taxon>
        <taxon>Ascomycota</taxon>
        <taxon>Pezizomycotina</taxon>
        <taxon>Sordariomycetes</taxon>
        <taxon>Sordariomycetidae</taxon>
        <taxon>Ophiostomatales</taxon>
        <taxon>Ophiostomataceae</taxon>
        <taxon>Ophiostoma</taxon>
    </lineage>
</organism>
<evidence type="ECO:0000256" key="5">
    <source>
        <dbReference type="ARBA" id="ARBA00048763"/>
    </source>
</evidence>
<dbReference type="CDD" id="cd02440">
    <property type="entry name" value="AdoMet_MTases"/>
    <property type="match status" value="1"/>
</dbReference>
<dbReference type="GO" id="GO:0005634">
    <property type="term" value="C:nucleus"/>
    <property type="evidence" value="ECO:0007669"/>
    <property type="project" value="TreeGrafter"/>
</dbReference>
<comment type="similarity">
    <text evidence="2">Belongs to the methyltransferase superfamily. Trimethylguanosine synthase family.</text>
</comment>
<evidence type="ECO:0000256" key="2">
    <source>
        <dbReference type="ARBA" id="ARBA00025783"/>
    </source>
</evidence>
<evidence type="ECO:0000313" key="10">
    <source>
        <dbReference type="Proteomes" id="UP000016923"/>
    </source>
</evidence>
<reference evidence="9 10" key="1">
    <citation type="journal article" date="2013" name="BMC Genomics">
        <title>The genome and transcriptome of the pine saprophyte Ophiostoma piceae, and a comparison with the bark beetle-associated pine pathogen Grosmannia clavigera.</title>
        <authorList>
            <person name="Haridas S."/>
            <person name="Wang Y."/>
            <person name="Lim L."/>
            <person name="Massoumi Alamouti S."/>
            <person name="Jackman S."/>
            <person name="Docking R."/>
            <person name="Robertson G."/>
            <person name="Birol I."/>
            <person name="Bohlmann J."/>
            <person name="Breuil C."/>
        </authorList>
    </citation>
    <scope>NUCLEOTIDE SEQUENCE [LARGE SCALE GENOMIC DNA]</scope>
    <source>
        <strain evidence="9 10">UAMH 11346</strain>
    </source>
</reference>
<dbReference type="HOGENOM" id="CLU_029658_0_0_1"/>
<keyword evidence="10" id="KW-1185">Reference proteome</keyword>
<dbReference type="InterPro" id="IPR019012">
    <property type="entry name" value="RNA_cap_Gua-N2-MeTrfase"/>
</dbReference>
<protein>
    <recommendedName>
        <fullName evidence="1">Trimethylguanosine synthase</fullName>
    </recommendedName>
    <alternativeName>
        <fullName evidence="7">Cap-specific guanine-N(2) methyltransferase</fullName>
    </alternativeName>
</protein>
<dbReference type="Gene3D" id="3.40.50.150">
    <property type="entry name" value="Vaccinia Virus protein VP39"/>
    <property type="match status" value="1"/>
</dbReference>
<comment type="catalytic activity">
    <reaction evidence="4">
        <text>a 5'-end (N(7)-methyl 5'-triphosphoguanosine)-ribonucleoside in snoRNA + S-adenosyl-L-methionine = a 5'-end (N(2),N(7)-dimethyl 5'-triphosphoguanosine)-ribonucleoside in snoRNA + S-adenosyl-L-homocysteine + H(+)</text>
        <dbReference type="Rhea" id="RHEA:78475"/>
        <dbReference type="Rhea" id="RHEA-COMP:19086"/>
        <dbReference type="Rhea" id="RHEA-COMP:19088"/>
        <dbReference type="ChEBI" id="CHEBI:15378"/>
        <dbReference type="ChEBI" id="CHEBI:57856"/>
        <dbReference type="ChEBI" id="CHEBI:59789"/>
        <dbReference type="ChEBI" id="CHEBI:156461"/>
        <dbReference type="ChEBI" id="CHEBI:172880"/>
    </reaction>
    <physiologicalReaction direction="left-to-right" evidence="4">
        <dbReference type="Rhea" id="RHEA:78476"/>
    </physiologicalReaction>
</comment>
<evidence type="ECO:0000256" key="8">
    <source>
        <dbReference type="SAM" id="MobiDB-lite"/>
    </source>
</evidence>
<keyword evidence="9" id="KW-0489">Methyltransferase</keyword>
<feature type="region of interest" description="Disordered" evidence="8">
    <location>
        <begin position="428"/>
        <end position="447"/>
    </location>
</feature>
<dbReference type="OrthoDB" id="194443at2759"/>
<dbReference type="Pfam" id="PF09445">
    <property type="entry name" value="Methyltransf_15"/>
    <property type="match status" value="1"/>
</dbReference>
<comment type="catalytic activity">
    <reaction evidence="6">
        <text>a 5'-end (N(7)-methyl 5'-triphosphoguanosine)-ribonucleoside in snRNA + S-adenosyl-L-methionine = a 5'-end (N(2),N(7)-dimethyl 5'-triphosphoguanosine)-ribonucleoside in snRNA + S-adenosyl-L-homocysteine + H(+)</text>
        <dbReference type="Rhea" id="RHEA:78471"/>
        <dbReference type="Rhea" id="RHEA-COMP:19085"/>
        <dbReference type="Rhea" id="RHEA-COMP:19087"/>
        <dbReference type="ChEBI" id="CHEBI:15378"/>
        <dbReference type="ChEBI" id="CHEBI:57856"/>
        <dbReference type="ChEBI" id="CHEBI:59789"/>
        <dbReference type="ChEBI" id="CHEBI:156461"/>
        <dbReference type="ChEBI" id="CHEBI:172880"/>
    </reaction>
    <physiologicalReaction direction="left-to-right" evidence="6">
        <dbReference type="Rhea" id="RHEA:78472"/>
    </physiologicalReaction>
</comment>
<dbReference type="OMA" id="CAQNNAN"/>
<dbReference type="eggNOG" id="KOG2730">
    <property type="taxonomic scope" value="Eukaryota"/>
</dbReference>
<evidence type="ECO:0000256" key="6">
    <source>
        <dbReference type="ARBA" id="ARBA00049075"/>
    </source>
</evidence>
<comment type="catalytic activity">
    <reaction evidence="3">
        <text>a 5'-end (N(2),N(7)-dimethyl 5'-triphosphoguanosine)-ribonucleoside in snoRNA + S-adenosyl-L-methionine = a 5'-end (N(2),N(2),N(7)-trimethyl 5'-triphosphoguanosine)-ribonucleoside in snoRNA + S-adenosyl-L-homocysteine + H(+)</text>
        <dbReference type="Rhea" id="RHEA:78507"/>
        <dbReference type="Rhea" id="RHEA-COMP:19088"/>
        <dbReference type="Rhea" id="RHEA-COMP:19090"/>
        <dbReference type="ChEBI" id="CHEBI:15378"/>
        <dbReference type="ChEBI" id="CHEBI:57856"/>
        <dbReference type="ChEBI" id="CHEBI:59789"/>
        <dbReference type="ChEBI" id="CHEBI:167623"/>
        <dbReference type="ChEBI" id="CHEBI:172880"/>
    </reaction>
    <physiologicalReaction direction="left-to-right" evidence="3">
        <dbReference type="Rhea" id="RHEA:78508"/>
    </physiologicalReaction>
</comment>
<dbReference type="GO" id="GO:0071164">
    <property type="term" value="F:RNA cap trimethylguanosine synthase activity"/>
    <property type="evidence" value="ECO:0007669"/>
    <property type="project" value="TreeGrafter"/>
</dbReference>
<dbReference type="EMBL" id="KE148159">
    <property type="protein sequence ID" value="EPE04764.1"/>
    <property type="molecule type" value="Genomic_DNA"/>
</dbReference>
<dbReference type="Proteomes" id="UP000016923">
    <property type="component" value="Unassembled WGS sequence"/>
</dbReference>
<dbReference type="AlphaFoldDB" id="S3BU46"/>